<comment type="caution">
    <text evidence="2">The sequence shown here is derived from an EMBL/GenBank/DDBJ whole genome shotgun (WGS) entry which is preliminary data.</text>
</comment>
<feature type="region of interest" description="Disordered" evidence="1">
    <location>
        <begin position="1"/>
        <end position="25"/>
    </location>
</feature>
<dbReference type="AlphaFoldDB" id="A0A8J3ZDA3"/>
<organism evidence="2 3">
    <name type="scientific">Virgisporangium aurantiacum</name>
    <dbReference type="NCBI Taxonomy" id="175570"/>
    <lineage>
        <taxon>Bacteria</taxon>
        <taxon>Bacillati</taxon>
        <taxon>Actinomycetota</taxon>
        <taxon>Actinomycetes</taxon>
        <taxon>Micromonosporales</taxon>
        <taxon>Micromonosporaceae</taxon>
        <taxon>Virgisporangium</taxon>
    </lineage>
</organism>
<dbReference type="Proteomes" id="UP000612585">
    <property type="component" value="Unassembled WGS sequence"/>
</dbReference>
<evidence type="ECO:0000313" key="3">
    <source>
        <dbReference type="Proteomes" id="UP000612585"/>
    </source>
</evidence>
<evidence type="ECO:0000313" key="2">
    <source>
        <dbReference type="EMBL" id="GIJ61874.1"/>
    </source>
</evidence>
<proteinExistence type="predicted"/>
<gene>
    <name evidence="2" type="ORF">Vau01_093900</name>
</gene>
<name>A0A8J3ZDA3_9ACTN</name>
<protein>
    <submittedName>
        <fullName evidence="2">Uncharacterized protein</fullName>
    </submittedName>
</protein>
<evidence type="ECO:0000256" key="1">
    <source>
        <dbReference type="SAM" id="MobiDB-lite"/>
    </source>
</evidence>
<dbReference type="EMBL" id="BOPG01000071">
    <property type="protein sequence ID" value="GIJ61874.1"/>
    <property type="molecule type" value="Genomic_DNA"/>
</dbReference>
<accession>A0A8J3ZDA3</accession>
<sequence length="92" mass="10266">MVGIDTDVPDTDRRPLDQRTTYGSPGRAHICRIPLVIAGDRRRRLPAVRPMSGKVIVLAHTGLEEREGSRVSRVGLVELIEQTHALLFEGRK</sequence>
<reference evidence="2" key="1">
    <citation type="submission" date="2021-01" db="EMBL/GenBank/DDBJ databases">
        <title>Whole genome shotgun sequence of Virgisporangium aurantiacum NBRC 16421.</title>
        <authorList>
            <person name="Komaki H."/>
            <person name="Tamura T."/>
        </authorList>
    </citation>
    <scope>NUCLEOTIDE SEQUENCE</scope>
    <source>
        <strain evidence="2">NBRC 16421</strain>
    </source>
</reference>
<keyword evidence="3" id="KW-1185">Reference proteome</keyword>